<name>A0AAX6HSL8_IRIPA</name>
<dbReference type="EMBL" id="JANAVB010007003">
    <property type="protein sequence ID" value="KAJ6843703.1"/>
    <property type="molecule type" value="Genomic_DNA"/>
</dbReference>
<sequence length="106" mass="11990">MMYSANCDKECLGIGKFVRLAHLMHSMTDEELFWRASIEPRRDDCPFRRVPKVASMFLTRGSGTALFHFCCCHSIFRAFVTTDGSRPATPPMSRPSSCSIRSPHVC</sequence>
<dbReference type="EMBL" id="JANAVB010033814">
    <property type="protein sequence ID" value="KAJ6807911.1"/>
    <property type="molecule type" value="Genomic_DNA"/>
</dbReference>
<proteinExistence type="predicted"/>
<comment type="caution">
    <text evidence="3">The sequence shown here is derived from an EMBL/GenBank/DDBJ whole genome shotgun (WGS) entry which is preliminary data.</text>
</comment>
<dbReference type="AlphaFoldDB" id="A0AAX6HSL8"/>
<keyword evidence="4" id="KW-1185">Reference proteome</keyword>
<dbReference type="Proteomes" id="UP001140949">
    <property type="component" value="Unassembled WGS sequence"/>
</dbReference>
<evidence type="ECO:0000313" key="4">
    <source>
        <dbReference type="Proteomes" id="UP001140949"/>
    </source>
</evidence>
<gene>
    <name evidence="2" type="ORF">M6B38_169855</name>
    <name evidence="3" type="ORF">M6B38_297540</name>
</gene>
<feature type="region of interest" description="Disordered" evidence="1">
    <location>
        <begin position="84"/>
        <end position="106"/>
    </location>
</feature>
<protein>
    <submittedName>
        <fullName evidence="3">Uncharacterized protein</fullName>
    </submittedName>
</protein>
<organism evidence="3 4">
    <name type="scientific">Iris pallida</name>
    <name type="common">Sweet iris</name>
    <dbReference type="NCBI Taxonomy" id="29817"/>
    <lineage>
        <taxon>Eukaryota</taxon>
        <taxon>Viridiplantae</taxon>
        <taxon>Streptophyta</taxon>
        <taxon>Embryophyta</taxon>
        <taxon>Tracheophyta</taxon>
        <taxon>Spermatophyta</taxon>
        <taxon>Magnoliopsida</taxon>
        <taxon>Liliopsida</taxon>
        <taxon>Asparagales</taxon>
        <taxon>Iridaceae</taxon>
        <taxon>Iridoideae</taxon>
        <taxon>Irideae</taxon>
        <taxon>Iris</taxon>
    </lineage>
</organism>
<reference evidence="3" key="2">
    <citation type="submission" date="2023-04" db="EMBL/GenBank/DDBJ databases">
        <authorList>
            <person name="Bruccoleri R.E."/>
            <person name="Oakeley E.J."/>
            <person name="Faust A.-M."/>
            <person name="Dessus-Babus S."/>
            <person name="Altorfer M."/>
            <person name="Burckhardt D."/>
            <person name="Oertli M."/>
            <person name="Naumann U."/>
            <person name="Petersen F."/>
            <person name="Wong J."/>
        </authorList>
    </citation>
    <scope>NUCLEOTIDE SEQUENCE</scope>
    <source>
        <strain evidence="3">GSM-AAB239-AS_SAM_17_03QT</strain>
        <tissue evidence="3">Leaf</tissue>
    </source>
</reference>
<reference evidence="3" key="1">
    <citation type="journal article" date="2023" name="GigaByte">
        <title>Genome assembly of the bearded iris, Iris pallida Lam.</title>
        <authorList>
            <person name="Bruccoleri R.E."/>
            <person name="Oakeley E.J."/>
            <person name="Faust A.M.E."/>
            <person name="Altorfer M."/>
            <person name="Dessus-Babus S."/>
            <person name="Burckhardt D."/>
            <person name="Oertli M."/>
            <person name="Naumann U."/>
            <person name="Petersen F."/>
            <person name="Wong J."/>
        </authorList>
    </citation>
    <scope>NUCLEOTIDE SEQUENCE</scope>
    <source>
        <strain evidence="3">GSM-AAB239-AS_SAM_17_03QT</strain>
    </source>
</reference>
<evidence type="ECO:0000313" key="3">
    <source>
        <dbReference type="EMBL" id="KAJ6843703.1"/>
    </source>
</evidence>
<evidence type="ECO:0000313" key="2">
    <source>
        <dbReference type="EMBL" id="KAJ6807911.1"/>
    </source>
</evidence>
<accession>A0AAX6HSL8</accession>
<evidence type="ECO:0000256" key="1">
    <source>
        <dbReference type="SAM" id="MobiDB-lite"/>
    </source>
</evidence>